<dbReference type="PANTHER" id="PTHR11014">
    <property type="entry name" value="PEPTIDASE M20 FAMILY MEMBER"/>
    <property type="match status" value="1"/>
</dbReference>
<accession>A0ABN6P1C8</accession>
<dbReference type="InterPro" id="IPR011650">
    <property type="entry name" value="Peptidase_M20_dimer"/>
</dbReference>
<dbReference type="RefSeq" id="WP_244458709.1">
    <property type="nucleotide sequence ID" value="NZ_AP025637.1"/>
</dbReference>
<organism evidence="3 4">
    <name type="scientific">Roseomonas fluvialis</name>
    <dbReference type="NCBI Taxonomy" id="1750527"/>
    <lineage>
        <taxon>Bacteria</taxon>
        <taxon>Pseudomonadati</taxon>
        <taxon>Pseudomonadota</taxon>
        <taxon>Alphaproteobacteria</taxon>
        <taxon>Acetobacterales</taxon>
        <taxon>Roseomonadaceae</taxon>
        <taxon>Roseomonas</taxon>
    </lineage>
</organism>
<sequence length="434" mass="45802">MARRKRAAGLPVRRTVLCFLNHRARQPRRRVRTPTIDAGAIAAMIPNDPQRAIRDAAAAIAPHLVELRRDIHRVPELAFQEIRTAGIVAAELTRLGIAHRTGVGVTGVVGEITGGRPGPTLLIRADMDALPIHEETGLPFASGVDGQMHACGHDIHTATLLGVAAVLKDLAPQIAGTVRLVFQPAEEVLEGAAAMIADGAADGADLAIGFHNHPDMPVGTFGYVRGACLAASDRFDLVVQGKSGHAAHPYAAVDPIVAAAQFIGQAQTVVSREIKPLHPAVVTVGMVQGGTTYNIIPERVHLKGTVRTLHADARDTAEAALKRLAQGIATGLRVGCTMTYARKVPPLVNDARVLEPVIAAVARQMGVAPVEGEPSMGAEDFAEFAARAPAFQLRIGSGAAGRDDRLHNAFYQPDERCIEQGVQALSRAALDLLA</sequence>
<keyword evidence="4" id="KW-1185">Reference proteome</keyword>
<reference evidence="3 4" key="1">
    <citation type="journal article" date="2016" name="Microbes Environ.">
        <title>Phylogenetically diverse aerobic anoxygenic phototrophic bacteria isolated from epilithic biofilms in Tama river, Japan.</title>
        <authorList>
            <person name="Hirose S."/>
            <person name="Matsuura K."/>
            <person name="Haruta S."/>
        </authorList>
    </citation>
    <scope>NUCLEOTIDE SEQUENCE [LARGE SCALE GENOMIC DNA]</scope>
    <source>
        <strain evidence="3 4">S08</strain>
    </source>
</reference>
<dbReference type="InterPro" id="IPR017439">
    <property type="entry name" value="Amidohydrolase"/>
</dbReference>
<dbReference type="InterPro" id="IPR036264">
    <property type="entry name" value="Bact_exopeptidase_dim_dom"/>
</dbReference>
<dbReference type="PANTHER" id="PTHR11014:SF63">
    <property type="entry name" value="METALLOPEPTIDASE, PUTATIVE (AFU_ORTHOLOGUE AFUA_6G09600)-RELATED"/>
    <property type="match status" value="1"/>
</dbReference>
<evidence type="ECO:0000313" key="4">
    <source>
        <dbReference type="Proteomes" id="UP000831327"/>
    </source>
</evidence>
<gene>
    <name evidence="3" type="primary">yxeP</name>
    <name evidence="3" type="ORF">Rmf_13630</name>
</gene>
<feature type="domain" description="Peptidase M20 dimerisation" evidence="2">
    <location>
        <begin position="235"/>
        <end position="325"/>
    </location>
</feature>
<dbReference type="Gene3D" id="3.40.630.10">
    <property type="entry name" value="Zn peptidases"/>
    <property type="match status" value="1"/>
</dbReference>
<proteinExistence type="predicted"/>
<evidence type="ECO:0000313" key="3">
    <source>
        <dbReference type="EMBL" id="BDG71434.1"/>
    </source>
</evidence>
<dbReference type="SUPFAM" id="SSF53187">
    <property type="entry name" value="Zn-dependent exopeptidases"/>
    <property type="match status" value="1"/>
</dbReference>
<keyword evidence="1 3" id="KW-0378">Hydrolase</keyword>
<protein>
    <submittedName>
        <fullName evidence="3">Hydrolase YxeP</fullName>
    </submittedName>
</protein>
<dbReference type="Gene3D" id="3.30.70.360">
    <property type="match status" value="1"/>
</dbReference>
<dbReference type="GO" id="GO:0016787">
    <property type="term" value="F:hydrolase activity"/>
    <property type="evidence" value="ECO:0007669"/>
    <property type="project" value="UniProtKB-KW"/>
</dbReference>
<dbReference type="SUPFAM" id="SSF55031">
    <property type="entry name" value="Bacterial exopeptidase dimerisation domain"/>
    <property type="match status" value="1"/>
</dbReference>
<dbReference type="Pfam" id="PF07687">
    <property type="entry name" value="M20_dimer"/>
    <property type="match status" value="1"/>
</dbReference>
<dbReference type="NCBIfam" id="TIGR01891">
    <property type="entry name" value="amidohydrolases"/>
    <property type="match status" value="1"/>
</dbReference>
<dbReference type="EMBL" id="AP025637">
    <property type="protein sequence ID" value="BDG71434.1"/>
    <property type="molecule type" value="Genomic_DNA"/>
</dbReference>
<dbReference type="Pfam" id="PF01546">
    <property type="entry name" value="Peptidase_M20"/>
    <property type="match status" value="1"/>
</dbReference>
<dbReference type="Proteomes" id="UP000831327">
    <property type="component" value="Chromosome"/>
</dbReference>
<evidence type="ECO:0000256" key="1">
    <source>
        <dbReference type="ARBA" id="ARBA00022801"/>
    </source>
</evidence>
<evidence type="ECO:0000259" key="2">
    <source>
        <dbReference type="Pfam" id="PF07687"/>
    </source>
</evidence>
<name>A0ABN6P1C8_9PROT</name>
<dbReference type="InterPro" id="IPR002933">
    <property type="entry name" value="Peptidase_M20"/>
</dbReference>
<dbReference type="PIRSF" id="PIRSF005962">
    <property type="entry name" value="Pept_M20D_amidohydro"/>
    <property type="match status" value="1"/>
</dbReference>
<dbReference type="CDD" id="cd03886">
    <property type="entry name" value="M20_Acy1"/>
    <property type="match status" value="1"/>
</dbReference>